<keyword evidence="3 6" id="KW-1133">Transmembrane helix</keyword>
<evidence type="ECO:0000313" key="8">
    <source>
        <dbReference type="Proteomes" id="UP000054324"/>
    </source>
</evidence>
<protein>
    <recommendedName>
        <fullName evidence="6">Bestrophin homolog</fullName>
    </recommendedName>
</protein>
<proteinExistence type="inferred from homology"/>
<dbReference type="InterPro" id="IPR000615">
    <property type="entry name" value="Bestrophin"/>
</dbReference>
<comment type="subcellular location">
    <subcellularLocation>
        <location evidence="6">Cell membrane</location>
        <topology evidence="6">Multi-pass membrane protein</topology>
    </subcellularLocation>
    <subcellularLocation>
        <location evidence="1">Membrane</location>
    </subcellularLocation>
</comment>
<keyword evidence="4 6" id="KW-0472">Membrane</keyword>
<evidence type="ECO:0000256" key="6">
    <source>
        <dbReference type="RuleBase" id="RU363126"/>
    </source>
</evidence>
<evidence type="ECO:0000256" key="3">
    <source>
        <dbReference type="ARBA" id="ARBA00022989"/>
    </source>
</evidence>
<keyword evidence="2 6" id="KW-0812">Transmembrane</keyword>
<dbReference type="RefSeq" id="XP_009171374.1">
    <property type="nucleotide sequence ID" value="XM_009173110.1"/>
</dbReference>
<keyword evidence="8" id="KW-1185">Reference proteome</keyword>
<feature type="transmembrane region" description="Helical" evidence="6">
    <location>
        <begin position="57"/>
        <end position="83"/>
    </location>
</feature>
<dbReference type="GeneID" id="20321739"/>
<dbReference type="GO" id="GO:0005886">
    <property type="term" value="C:plasma membrane"/>
    <property type="evidence" value="ECO:0007669"/>
    <property type="project" value="UniProtKB-SubCell"/>
</dbReference>
<dbReference type="GO" id="GO:0005254">
    <property type="term" value="F:chloride channel activity"/>
    <property type="evidence" value="ECO:0007669"/>
    <property type="project" value="UniProtKB-KW"/>
</dbReference>
<reference evidence="7 8" key="1">
    <citation type="submission" date="2013-11" db="EMBL/GenBank/DDBJ databases">
        <title>Opisthorchis viverrini - life in the bile duct.</title>
        <authorList>
            <person name="Young N.D."/>
            <person name="Nagarajan N."/>
            <person name="Lin S.J."/>
            <person name="Korhonen P.K."/>
            <person name="Jex A.R."/>
            <person name="Hall R.S."/>
            <person name="Safavi-Hemami H."/>
            <person name="Kaewkong W."/>
            <person name="Bertrand D."/>
            <person name="Gao S."/>
            <person name="Seet Q."/>
            <person name="Wongkham S."/>
            <person name="Teh B.T."/>
            <person name="Wongkham C."/>
            <person name="Intapan P.M."/>
            <person name="Maleewong W."/>
            <person name="Yang X."/>
            <person name="Hu M."/>
            <person name="Wang Z."/>
            <person name="Hofmann A."/>
            <person name="Sternberg P.W."/>
            <person name="Tan P."/>
            <person name="Wang J."/>
            <person name="Gasser R.B."/>
        </authorList>
    </citation>
    <scope>NUCLEOTIDE SEQUENCE [LARGE SCALE GENOMIC DNA]</scope>
</reference>
<comment type="similarity">
    <text evidence="5 6">Belongs to the anion channel-forming bestrophin (TC 1.A.46) family. Calcium-sensitive chloride channel subfamily.</text>
</comment>
<dbReference type="InterPro" id="IPR021134">
    <property type="entry name" value="Bestrophin-like"/>
</dbReference>
<sequence>MVKLLLRWRGSVYKAVWPMVLIFFIAYGTIALTYYCLPSTTLEQQLVKLDFVKMCIYAGKISNSLPMLFILSMFVSMVMGRWWDQFCNLPTPDRVWTLLNAYLTEPKVSVDVRIECVKREKDRCTLFRRAIVRYLNLAFALLFQNISLSMKRRLGSLDDLVQGGLMTQNEQELFIRLSRNRGLFIIPLVWAALLIAKAHEEGIFLHETYYVSLMNELTNYWRNLQTLSLYDYTNIPLVYNQLIHLNEFGYTFAEPIIGQLLLRKRYVDNVSIGYETNMAIMDFVQSPNSLHFAPRFIEYEEADNTFQFLDVALMTIRDGSLENGTSLRTVNTLEWLDKSPRKSSICTHMSSPDDGLDVIGTIVYFHERYMNLRCELEYGNSFDLLCEVQPSAESTSADLRSHAI</sequence>
<organism evidence="7 8">
    <name type="scientific">Opisthorchis viverrini</name>
    <name type="common">Southeast Asian liver fluke</name>
    <dbReference type="NCBI Taxonomy" id="6198"/>
    <lineage>
        <taxon>Eukaryota</taxon>
        <taxon>Metazoa</taxon>
        <taxon>Spiralia</taxon>
        <taxon>Lophotrochozoa</taxon>
        <taxon>Platyhelminthes</taxon>
        <taxon>Trematoda</taxon>
        <taxon>Digenea</taxon>
        <taxon>Opisthorchiida</taxon>
        <taxon>Opisthorchiata</taxon>
        <taxon>Opisthorchiidae</taxon>
        <taxon>Opisthorchis</taxon>
    </lineage>
</organism>
<keyword evidence="6" id="KW-0406">Ion transport</keyword>
<dbReference type="AlphaFoldDB" id="A0A074ZGU0"/>
<evidence type="ECO:0000313" key="7">
    <source>
        <dbReference type="EMBL" id="KER24887.1"/>
    </source>
</evidence>
<name>A0A074ZGU0_OPIVI</name>
<accession>A0A074ZGU0</accession>
<dbReference type="OrthoDB" id="201595at2759"/>
<evidence type="ECO:0000256" key="5">
    <source>
        <dbReference type="ARBA" id="ARBA00034769"/>
    </source>
</evidence>
<gene>
    <name evidence="7" type="ORF">T265_07560</name>
</gene>
<evidence type="ECO:0000256" key="1">
    <source>
        <dbReference type="ARBA" id="ARBA00004370"/>
    </source>
</evidence>
<keyword evidence="6" id="KW-1003">Cell membrane</keyword>
<dbReference type="Pfam" id="PF01062">
    <property type="entry name" value="Bestrophin"/>
    <property type="match status" value="1"/>
</dbReference>
<dbReference type="KEGG" id="ovi:T265_07560"/>
<evidence type="ECO:0000256" key="4">
    <source>
        <dbReference type="ARBA" id="ARBA00023136"/>
    </source>
</evidence>
<dbReference type="Proteomes" id="UP000054324">
    <property type="component" value="Unassembled WGS sequence"/>
</dbReference>
<feature type="transmembrane region" description="Helical" evidence="6">
    <location>
        <begin position="15"/>
        <end position="37"/>
    </location>
</feature>
<keyword evidence="6" id="KW-0407">Ion channel</keyword>
<dbReference type="PANTHER" id="PTHR10736">
    <property type="entry name" value="BESTROPHIN"/>
    <property type="match status" value="1"/>
</dbReference>
<keyword evidence="6" id="KW-0813">Transport</keyword>
<dbReference type="EMBL" id="KL596794">
    <property type="protein sequence ID" value="KER24887.1"/>
    <property type="molecule type" value="Genomic_DNA"/>
</dbReference>
<comment type="function">
    <text evidence="6">Forms chloride channels.</text>
</comment>
<keyword evidence="6" id="KW-0869">Chloride channel</keyword>
<dbReference type="STRING" id="6198.A0A074ZGU0"/>
<keyword evidence="6" id="KW-0868">Chloride</keyword>
<evidence type="ECO:0000256" key="2">
    <source>
        <dbReference type="ARBA" id="ARBA00022692"/>
    </source>
</evidence>
<dbReference type="CTD" id="20321739"/>
<dbReference type="GO" id="GO:0034707">
    <property type="term" value="C:chloride channel complex"/>
    <property type="evidence" value="ECO:0007669"/>
    <property type="project" value="UniProtKB-KW"/>
</dbReference>